<dbReference type="EMBL" id="BMAV01026050">
    <property type="protein sequence ID" value="GFS46905.1"/>
    <property type="molecule type" value="Genomic_DNA"/>
</dbReference>
<dbReference type="AlphaFoldDB" id="A0A8X6II61"/>
<gene>
    <name evidence="1" type="ORF">TNIN_141911</name>
</gene>
<sequence>MFFIFDLYNVRSLKNCYRVFSLLSIMSFSQCQHHQQVDCEIMEASAQQRISMMLVEERWVETYPSTGRCNAPVWRGDLLSSRA</sequence>
<comment type="caution">
    <text evidence="1">The sequence shown here is derived from an EMBL/GenBank/DDBJ whole genome shotgun (WGS) entry which is preliminary data.</text>
</comment>
<accession>A0A8X6II61</accession>
<reference evidence="1" key="1">
    <citation type="submission" date="2020-08" db="EMBL/GenBank/DDBJ databases">
        <title>Multicomponent nature underlies the extraordinary mechanical properties of spider dragline silk.</title>
        <authorList>
            <person name="Kono N."/>
            <person name="Nakamura H."/>
            <person name="Mori M."/>
            <person name="Yoshida Y."/>
            <person name="Ohtoshi R."/>
            <person name="Malay A.D."/>
            <person name="Moran D.A.P."/>
            <person name="Tomita M."/>
            <person name="Numata K."/>
            <person name="Arakawa K."/>
        </authorList>
    </citation>
    <scope>NUCLEOTIDE SEQUENCE</scope>
</reference>
<protein>
    <submittedName>
        <fullName evidence="1">Uncharacterized protein</fullName>
    </submittedName>
</protein>
<evidence type="ECO:0000313" key="1">
    <source>
        <dbReference type="EMBL" id="GFS46905.1"/>
    </source>
</evidence>
<dbReference type="Proteomes" id="UP000886998">
    <property type="component" value="Unassembled WGS sequence"/>
</dbReference>
<keyword evidence="2" id="KW-1185">Reference proteome</keyword>
<organism evidence="1 2">
    <name type="scientific">Trichonephila inaurata madagascariensis</name>
    <dbReference type="NCBI Taxonomy" id="2747483"/>
    <lineage>
        <taxon>Eukaryota</taxon>
        <taxon>Metazoa</taxon>
        <taxon>Ecdysozoa</taxon>
        <taxon>Arthropoda</taxon>
        <taxon>Chelicerata</taxon>
        <taxon>Arachnida</taxon>
        <taxon>Araneae</taxon>
        <taxon>Araneomorphae</taxon>
        <taxon>Entelegynae</taxon>
        <taxon>Araneoidea</taxon>
        <taxon>Nephilidae</taxon>
        <taxon>Trichonephila</taxon>
        <taxon>Trichonephila inaurata</taxon>
    </lineage>
</organism>
<name>A0A8X6II61_9ARAC</name>
<proteinExistence type="predicted"/>
<evidence type="ECO:0000313" key="2">
    <source>
        <dbReference type="Proteomes" id="UP000886998"/>
    </source>
</evidence>